<proteinExistence type="predicted"/>
<protein>
    <submittedName>
        <fullName evidence="2">Uncharacterized protein</fullName>
    </submittedName>
</protein>
<dbReference type="RefSeq" id="WP_154407427.1">
    <property type="nucleotide sequence ID" value="NZ_VUNR01000019.1"/>
</dbReference>
<dbReference type="GeneID" id="96779193"/>
<evidence type="ECO:0000313" key="2">
    <source>
        <dbReference type="EMBL" id="MSU09255.1"/>
    </source>
</evidence>
<sequence length="814" mass="93058">MMESLTHAYLRLIDKLEVNDKVANSKAALLHQAQSRNIKPEEYMAQHREDIVKIYKQADLSVICDLMDIGYSWRDVMENYANNPMIINEYDDAALIKQYTDEVIELVNAERHKRSKTDFVEASDAFERIKKNLSKKYMDDDNSFSEYHDGEIVISMLVNEGYPEKTVADVLMKNTEHDEIYIKSLMEKCMVVKRAYSDIQAAPPLAKARNEFDVYRSLAKEHMAKLGIKTLSYSDDMAIFEQLKAIKLPDKFIRTAMLKASPVANEPGRKNEAYVEAVLSGDSNHSEFSDGLARQPVVDVEQEYKALIEIYNSKLKKKGITDGVKEGINRVYFDTLAVKELFNKHYSEADIVRVLKEFSPEDAARSFPGYTLWVMTKARKLIEKEEYILSKPPIILPEGSYSEVIAQGFAPKDIIISLLQKRLELNPSMRHVLHKNFVDKDLAESALSRYPDFDLDAMRGVFANFPRAIILSGSKMAEEKNYVENVVETAKKRIDKQKETNKESEQLKEAFRQKQDVLHQGVTGETASMKMPIYHVGRAALSMMQNNTDEMVLRKMIISNVDAPEDQMEAITNSIIKKNREVLNRMKIVEEHIPSGQDKSVSARIFYLNRLALQHELRKSINASMDPEIVKDMLAAKVYKKTEIKDVVQELSPIAAQPGRGSDYYMEYVYPTAVSLFRTEKEKLKTYHPSPRQQKEENADREYEYHKQQILEAIALPFETAMDVLIAETMLLQGYPEYEIAGALDECSPCRENQENYGLSVTKNAASKSIVEERETIVETTIENTYEDNSLVNSRVLSRNVTENIRSTVVEGGS</sequence>
<name>A0A6I2UHP6_9FIRM</name>
<evidence type="ECO:0000256" key="1">
    <source>
        <dbReference type="SAM" id="Coils"/>
    </source>
</evidence>
<dbReference type="Gene3D" id="1.10.1240.50">
    <property type="match status" value="1"/>
</dbReference>
<keyword evidence="3" id="KW-1185">Reference proteome</keyword>
<gene>
    <name evidence="2" type="ORF">FYJ84_09685</name>
</gene>
<evidence type="ECO:0000313" key="3">
    <source>
        <dbReference type="Proteomes" id="UP000433181"/>
    </source>
</evidence>
<dbReference type="AlphaFoldDB" id="A0A6I2UHP6"/>
<comment type="caution">
    <text evidence="2">The sequence shown here is derived from an EMBL/GenBank/DDBJ whole genome shotgun (WGS) entry which is preliminary data.</text>
</comment>
<keyword evidence="1" id="KW-0175">Coiled coil</keyword>
<dbReference type="Proteomes" id="UP000433181">
    <property type="component" value="Unassembled WGS sequence"/>
</dbReference>
<organism evidence="2 3">
    <name type="scientific">Anaerovibrio slackiae</name>
    <dbReference type="NCBI Taxonomy" id="2652309"/>
    <lineage>
        <taxon>Bacteria</taxon>
        <taxon>Bacillati</taxon>
        <taxon>Bacillota</taxon>
        <taxon>Negativicutes</taxon>
        <taxon>Selenomonadales</taxon>
        <taxon>Selenomonadaceae</taxon>
        <taxon>Anaerovibrio</taxon>
    </lineage>
</organism>
<dbReference type="EMBL" id="VUNR01000019">
    <property type="protein sequence ID" value="MSU09255.1"/>
    <property type="molecule type" value="Genomic_DNA"/>
</dbReference>
<reference evidence="2 3" key="1">
    <citation type="submission" date="2019-08" db="EMBL/GenBank/DDBJ databases">
        <title>In-depth cultivation of the pig gut microbiome towards novel bacterial diversity and tailored functional studies.</title>
        <authorList>
            <person name="Wylensek D."/>
            <person name="Hitch T.C.A."/>
            <person name="Clavel T."/>
        </authorList>
    </citation>
    <scope>NUCLEOTIDE SEQUENCE [LARGE SCALE GENOMIC DNA]</scope>
    <source>
        <strain evidence="2 3">WCA-693-APC-5D-A</strain>
    </source>
</reference>
<feature type="coiled-coil region" evidence="1">
    <location>
        <begin position="487"/>
        <end position="514"/>
    </location>
</feature>
<accession>A0A6I2UHP6</accession>